<dbReference type="GO" id="GO:0006310">
    <property type="term" value="P:DNA recombination"/>
    <property type="evidence" value="ECO:0007669"/>
    <property type="project" value="UniProtKB-KW"/>
</dbReference>
<proteinExistence type="inferred from homology"/>
<feature type="domain" description="Tyr recombinase" evidence="7">
    <location>
        <begin position="189"/>
        <end position="377"/>
    </location>
</feature>
<keyword evidence="4" id="KW-0233">DNA recombination</keyword>
<feature type="compositionally biased region" description="Basic residues" evidence="6">
    <location>
        <begin position="13"/>
        <end position="25"/>
    </location>
</feature>
<evidence type="ECO:0000256" key="6">
    <source>
        <dbReference type="SAM" id="MobiDB-lite"/>
    </source>
</evidence>
<dbReference type="EMBL" id="AP022617">
    <property type="protein sequence ID" value="BBZ64503.1"/>
    <property type="molecule type" value="Genomic_DNA"/>
</dbReference>
<protein>
    <submittedName>
        <fullName evidence="9">Prophage phiRv2 integrase</fullName>
    </submittedName>
</protein>
<dbReference type="Pfam" id="PF14659">
    <property type="entry name" value="Phage_int_SAM_3"/>
    <property type="match status" value="1"/>
</dbReference>
<organism evidence="9 10">
    <name type="scientific">Mycolicibacterium monacense</name>
    <name type="common">Mycobacterium monacense</name>
    <dbReference type="NCBI Taxonomy" id="85693"/>
    <lineage>
        <taxon>Bacteria</taxon>
        <taxon>Bacillati</taxon>
        <taxon>Actinomycetota</taxon>
        <taxon>Actinomycetes</taxon>
        <taxon>Mycobacteriales</taxon>
        <taxon>Mycobacteriaceae</taxon>
        <taxon>Mycolicibacterium</taxon>
    </lineage>
</organism>
<dbReference type="GO" id="GO:0015074">
    <property type="term" value="P:DNA integration"/>
    <property type="evidence" value="ECO:0007669"/>
    <property type="project" value="UniProtKB-KW"/>
</dbReference>
<evidence type="ECO:0000313" key="9">
    <source>
        <dbReference type="EMBL" id="BBZ64503.1"/>
    </source>
</evidence>
<dbReference type="InterPro" id="IPR010998">
    <property type="entry name" value="Integrase_recombinase_N"/>
</dbReference>
<dbReference type="InterPro" id="IPR044068">
    <property type="entry name" value="CB"/>
</dbReference>
<feature type="region of interest" description="Disordered" evidence="6">
    <location>
        <begin position="1"/>
        <end position="30"/>
    </location>
</feature>
<dbReference type="PROSITE" id="PS51900">
    <property type="entry name" value="CB"/>
    <property type="match status" value="1"/>
</dbReference>
<dbReference type="PANTHER" id="PTHR30629:SF2">
    <property type="entry name" value="PROPHAGE INTEGRASE INTS-RELATED"/>
    <property type="match status" value="1"/>
</dbReference>
<dbReference type="PANTHER" id="PTHR30629">
    <property type="entry name" value="PROPHAGE INTEGRASE"/>
    <property type="match status" value="1"/>
</dbReference>
<evidence type="ECO:0000313" key="10">
    <source>
        <dbReference type="Proteomes" id="UP000466039"/>
    </source>
</evidence>
<evidence type="ECO:0000256" key="1">
    <source>
        <dbReference type="ARBA" id="ARBA00008857"/>
    </source>
</evidence>
<evidence type="ECO:0000256" key="2">
    <source>
        <dbReference type="ARBA" id="ARBA00022908"/>
    </source>
</evidence>
<dbReference type="InterPro" id="IPR050808">
    <property type="entry name" value="Phage_Integrase"/>
</dbReference>
<dbReference type="Pfam" id="PF26003">
    <property type="entry name" value="Integrase_N_phage"/>
    <property type="match status" value="1"/>
</dbReference>
<dbReference type="Pfam" id="PF00589">
    <property type="entry name" value="Phage_integrase"/>
    <property type="match status" value="1"/>
</dbReference>
<evidence type="ECO:0000259" key="7">
    <source>
        <dbReference type="PROSITE" id="PS51898"/>
    </source>
</evidence>
<dbReference type="InterPro" id="IPR011010">
    <property type="entry name" value="DNA_brk_join_enz"/>
</dbReference>
<dbReference type="Proteomes" id="UP000466039">
    <property type="component" value="Chromosome"/>
</dbReference>
<dbReference type="InterPro" id="IPR002104">
    <property type="entry name" value="Integrase_catalytic"/>
</dbReference>
<dbReference type="PROSITE" id="PS51898">
    <property type="entry name" value="TYR_RECOMBINASE"/>
    <property type="match status" value="1"/>
</dbReference>
<evidence type="ECO:0000259" key="8">
    <source>
        <dbReference type="PROSITE" id="PS51900"/>
    </source>
</evidence>
<keyword evidence="2" id="KW-0229">DNA integration</keyword>
<evidence type="ECO:0000256" key="5">
    <source>
        <dbReference type="PROSITE-ProRule" id="PRU01248"/>
    </source>
</evidence>
<evidence type="ECO:0000256" key="3">
    <source>
        <dbReference type="ARBA" id="ARBA00023125"/>
    </source>
</evidence>
<dbReference type="Gene3D" id="1.10.150.130">
    <property type="match status" value="1"/>
</dbReference>
<dbReference type="SUPFAM" id="SSF56349">
    <property type="entry name" value="DNA breaking-rejoining enzymes"/>
    <property type="match status" value="1"/>
</dbReference>
<accession>A0AAD1J1L0</accession>
<dbReference type="GO" id="GO:0003677">
    <property type="term" value="F:DNA binding"/>
    <property type="evidence" value="ECO:0007669"/>
    <property type="project" value="UniProtKB-UniRule"/>
</dbReference>
<keyword evidence="3 5" id="KW-0238">DNA-binding</keyword>
<dbReference type="RefSeq" id="WP_083045003.1">
    <property type="nucleotide sequence ID" value="NZ_AP022617.1"/>
</dbReference>
<comment type="similarity">
    <text evidence="1">Belongs to the 'phage' integrase family.</text>
</comment>
<dbReference type="AlphaFoldDB" id="A0AAD1J1L0"/>
<dbReference type="InterPro" id="IPR013762">
    <property type="entry name" value="Integrase-like_cat_sf"/>
</dbReference>
<dbReference type="InterPro" id="IPR058717">
    <property type="entry name" value="Phage_L5_Integrase_N"/>
</dbReference>
<feature type="domain" description="Core-binding (CB)" evidence="8">
    <location>
        <begin position="88"/>
        <end position="166"/>
    </location>
</feature>
<dbReference type="Gene3D" id="1.10.443.10">
    <property type="entry name" value="Intergrase catalytic core"/>
    <property type="match status" value="1"/>
</dbReference>
<reference evidence="9 10" key="1">
    <citation type="journal article" date="2019" name="Emerg. Microbes Infect.">
        <title>Comprehensive subspecies identification of 175 nontuberculous mycobacteria species based on 7547 genomic profiles.</title>
        <authorList>
            <person name="Matsumoto Y."/>
            <person name="Kinjo T."/>
            <person name="Motooka D."/>
            <person name="Nabeya D."/>
            <person name="Jung N."/>
            <person name="Uechi K."/>
            <person name="Horii T."/>
            <person name="Iida T."/>
            <person name="Fujita J."/>
            <person name="Nakamura S."/>
        </authorList>
    </citation>
    <scope>NUCLEOTIDE SEQUENCE [LARGE SCALE GENOMIC DNA]</scope>
    <source>
        <strain evidence="9 10">JCM 15658</strain>
    </source>
</reference>
<gene>
    <name evidence="9" type="ORF">MMON_58040</name>
</gene>
<evidence type="ECO:0000256" key="4">
    <source>
        <dbReference type="ARBA" id="ARBA00023172"/>
    </source>
</evidence>
<dbReference type="InterPro" id="IPR004107">
    <property type="entry name" value="Integrase_SAM-like_N"/>
</dbReference>
<name>A0AAD1J1L0_MYCMB</name>
<sequence>MPQKKPATATTARSRRGFGRLRQRGSGRWQASYPHHGALHYAPATFPTKDSGASWLQNERDLIDLDRRKPGTWTPPAERVTKGAARKLTLRDYAKPWLEHRNLSPRTRDNYEYHLERNILPTLGDSALAEITPEDVRVWFTGLGTEHRTRNAQAYGVLQAVLNTAVDDGLMDRSPARIKGAAAVKHTKRSVVLLEPEELVALADAMPEALRLTVLLAGWCGLRRGELFALTRADVTADATALRVSKAVTFRHGKFEAGPTKTKESNRTVTVPPHLRPIIAAHLRQHVGEAKTALLFPDPVTGGYYAEGRYRTPFFNARQAIGKDDLHFHDLRHFGGVMAAVAGGTTKEVMARLGHVTSGTAMRYQHVAAGRADVLADRLSALAVPARSGDAPVSA</sequence>
<keyword evidence="10" id="KW-1185">Reference proteome</keyword>